<dbReference type="AlphaFoldDB" id="A0A4S2D025"/>
<reference evidence="2 3" key="1">
    <citation type="submission" date="2019-04" db="EMBL/GenBank/DDBJ databases">
        <title>Microbes associate with the intestines of laboratory mice.</title>
        <authorList>
            <person name="Navarre W."/>
            <person name="Wong E."/>
            <person name="Huang K."/>
            <person name="Tropini C."/>
            <person name="Ng K."/>
            <person name="Yu B."/>
        </authorList>
    </citation>
    <scope>NUCLEOTIDE SEQUENCE [LARGE SCALE GENOMIC DNA]</scope>
    <source>
        <strain evidence="2 3">NM46_B2-13</strain>
    </source>
</reference>
<protein>
    <submittedName>
        <fullName evidence="2">Uncharacterized protein</fullName>
    </submittedName>
</protein>
<proteinExistence type="predicted"/>
<sequence length="94" mass="9846">MGLLVLQVIVSSIAYVMVVMQTFSIDGCGDRCDFTLVTVASRGALVVSVVAALVSAVIVVARGFRPSWWAPVGGMALVVVTTVIAMYAIRVATQ</sequence>
<feature type="transmembrane region" description="Helical" evidence="1">
    <location>
        <begin position="40"/>
        <end position="61"/>
    </location>
</feature>
<comment type="caution">
    <text evidence="2">The sequence shown here is derived from an EMBL/GenBank/DDBJ whole genome shotgun (WGS) entry which is preliminary data.</text>
</comment>
<dbReference type="EMBL" id="SRYO01000010">
    <property type="protein sequence ID" value="TGY34295.1"/>
    <property type="molecule type" value="Genomic_DNA"/>
</dbReference>
<dbReference type="OrthoDB" id="5082623at2"/>
<accession>A0A4S2D025</accession>
<name>A0A4S2D025_9MICO</name>
<keyword evidence="1" id="KW-1133">Transmembrane helix</keyword>
<dbReference type="RefSeq" id="WP_135949906.1">
    <property type="nucleotide sequence ID" value="NZ_SRYO01000010.1"/>
</dbReference>
<feature type="transmembrane region" description="Helical" evidence="1">
    <location>
        <begin position="68"/>
        <end position="89"/>
    </location>
</feature>
<dbReference type="Proteomes" id="UP000309893">
    <property type="component" value="Unassembled WGS sequence"/>
</dbReference>
<keyword evidence="1" id="KW-0812">Transmembrane</keyword>
<keyword evidence="1" id="KW-0472">Membrane</keyword>
<evidence type="ECO:0000313" key="2">
    <source>
        <dbReference type="EMBL" id="TGY34295.1"/>
    </source>
</evidence>
<organism evidence="2 3">
    <name type="scientific">Microbacterium laevaniformans</name>
    <dbReference type="NCBI Taxonomy" id="36807"/>
    <lineage>
        <taxon>Bacteria</taxon>
        <taxon>Bacillati</taxon>
        <taxon>Actinomycetota</taxon>
        <taxon>Actinomycetes</taxon>
        <taxon>Micrococcales</taxon>
        <taxon>Microbacteriaceae</taxon>
        <taxon>Microbacterium</taxon>
    </lineage>
</organism>
<gene>
    <name evidence="2" type="ORF">E5344_13190</name>
</gene>
<evidence type="ECO:0000256" key="1">
    <source>
        <dbReference type="SAM" id="Phobius"/>
    </source>
</evidence>
<evidence type="ECO:0000313" key="3">
    <source>
        <dbReference type="Proteomes" id="UP000309893"/>
    </source>
</evidence>